<dbReference type="FunFam" id="3.30.420.10:FF:000019">
    <property type="entry name" value="RNA exonuclease NEF-sp"/>
    <property type="match status" value="1"/>
</dbReference>
<keyword evidence="4" id="KW-0378">Hydrolase</keyword>
<evidence type="ECO:0000256" key="6">
    <source>
        <dbReference type="ARBA" id="ARBA00023242"/>
    </source>
</evidence>
<dbReference type="InterPro" id="IPR013520">
    <property type="entry name" value="Ribonucl_H"/>
</dbReference>
<dbReference type="AlphaFoldDB" id="M8B7V9"/>
<dbReference type="InterPro" id="IPR036397">
    <property type="entry name" value="RNaseH_sf"/>
</dbReference>
<dbReference type="SMART" id="SM00479">
    <property type="entry name" value="EXOIII"/>
    <property type="match status" value="1"/>
</dbReference>
<evidence type="ECO:0000256" key="3">
    <source>
        <dbReference type="ARBA" id="ARBA00022722"/>
    </source>
</evidence>
<dbReference type="InterPro" id="IPR047021">
    <property type="entry name" value="REXO1/3/4-like"/>
</dbReference>
<keyword evidence="5" id="KW-0269">Exonuclease</keyword>
<dbReference type="Gene3D" id="3.30.420.10">
    <property type="entry name" value="Ribonuclease H-like superfamily/Ribonuclease H"/>
    <property type="match status" value="1"/>
</dbReference>
<dbReference type="GO" id="GO:0003676">
    <property type="term" value="F:nucleic acid binding"/>
    <property type="evidence" value="ECO:0007669"/>
    <property type="project" value="InterPro"/>
</dbReference>
<dbReference type="PANTHER" id="PTHR12801">
    <property type="entry name" value="RNA EXONUCLEASE REXO1 / RECO3 FAMILY MEMBER-RELATED"/>
    <property type="match status" value="1"/>
</dbReference>
<dbReference type="PANTHER" id="PTHR12801:SF157">
    <property type="entry name" value="SMALL RNA DEGRADING NUCLEASE 5"/>
    <property type="match status" value="1"/>
</dbReference>
<dbReference type="EnsemblPlants" id="EMT20840">
    <property type="protein sequence ID" value="EMT20840"/>
    <property type="gene ID" value="F775_10148"/>
</dbReference>
<comment type="subcellular location">
    <subcellularLocation>
        <location evidence="1">Nucleus</location>
    </subcellularLocation>
</comment>
<keyword evidence="3" id="KW-0540">Nuclease</keyword>
<evidence type="ECO:0000313" key="7">
    <source>
        <dbReference type="EnsemblPlants" id="EMT20840"/>
    </source>
</evidence>
<dbReference type="SUPFAM" id="SSF53098">
    <property type="entry name" value="Ribonuclease H-like"/>
    <property type="match status" value="1"/>
</dbReference>
<protein>
    <submittedName>
        <fullName evidence="7">Small RNA degrading nuclease 5</fullName>
    </submittedName>
</protein>
<evidence type="ECO:0000256" key="2">
    <source>
        <dbReference type="ARBA" id="ARBA00006357"/>
    </source>
</evidence>
<name>M8B7V9_AEGTA</name>
<accession>M8B7V9</accession>
<dbReference type="GO" id="GO:0004527">
    <property type="term" value="F:exonuclease activity"/>
    <property type="evidence" value="ECO:0007669"/>
    <property type="project" value="UniProtKB-KW"/>
</dbReference>
<evidence type="ECO:0000256" key="4">
    <source>
        <dbReference type="ARBA" id="ARBA00022801"/>
    </source>
</evidence>
<dbReference type="CDD" id="cd06145">
    <property type="entry name" value="REX1_like"/>
    <property type="match status" value="1"/>
</dbReference>
<organism evidence="7">
    <name type="scientific">Aegilops tauschii</name>
    <name type="common">Tausch's goatgrass</name>
    <name type="synonym">Aegilops squarrosa</name>
    <dbReference type="NCBI Taxonomy" id="37682"/>
    <lineage>
        <taxon>Eukaryota</taxon>
        <taxon>Viridiplantae</taxon>
        <taxon>Streptophyta</taxon>
        <taxon>Embryophyta</taxon>
        <taxon>Tracheophyta</taxon>
        <taxon>Spermatophyta</taxon>
        <taxon>Magnoliopsida</taxon>
        <taxon>Liliopsida</taxon>
        <taxon>Poales</taxon>
        <taxon>Poaceae</taxon>
        <taxon>BOP clade</taxon>
        <taxon>Pooideae</taxon>
        <taxon>Triticodae</taxon>
        <taxon>Triticeae</taxon>
        <taxon>Triticinae</taxon>
        <taxon>Aegilops</taxon>
    </lineage>
</organism>
<reference evidence="7" key="1">
    <citation type="submission" date="2015-06" db="UniProtKB">
        <authorList>
            <consortium name="EnsemblPlants"/>
        </authorList>
    </citation>
    <scope>IDENTIFICATION</scope>
</reference>
<proteinExistence type="inferred from homology"/>
<sequence length="710" mass="78819">MSTPSGSGEADGAVPAASTYYDVFGPDAKPDVIFKEATSDSTLNLQDVQGLVTWVIGEGMPPSWVFVKNKPLIPKVILLYVPGLDAALYMSQSRLLSSLKGLCGNPKPVLASSCIPDERHTIDALLTCRVKRKRQPQTSNQSYESDGGKLSSLADLKDIPFPVKYYTLSKKDLEDNGYTLNLPGFVPTVAAPRGSSPYEILALDCEMCVTAAGFELTRVTLVDVKGEVILDKLVKPTNPITDYNTRFSGITAEMLSDVTTTLQEIQEEFVGLVYKETILVGHSLENDLLALRISHDLVIDTAVLYKYNRGPRCKIALRVLANKYLSRVIQNTGSGHDSVEDARAALDLAFLKIKYGPDFGSPPSFSRRKLSSILHECGKRSSLIDEVFVLDRYSDASCNSIAVFSDDDALSRSMKEVKNDKISFVWTQFSGLISYLRKRAEDPEKLKSCVAEAIALKTCDRKTARKRAKQICPELKAILSELDKKIKKLYDTLPENAMFIICTGHGDTPLVQRKAKPMRKNVFDGLYNCVRSYNNDYFILKKNVVGRIGFSGHQKCMAALPMLAYGTTADKWDEYVRLSKSTCRDATVRFATTVVEVFGPQYLREPTEADTERLLATPEVRGWSGLLGSLDCIHRRWKNCPKTLQGQCHGHATKTNIILEAVASHDLWIWHAFFGMPGPHNDINVLLQSLLFARLTEGQARPCNYTVIGH</sequence>
<dbReference type="InterPro" id="IPR006912">
    <property type="entry name" value="Harbinger_derived_prot"/>
</dbReference>
<evidence type="ECO:0000256" key="5">
    <source>
        <dbReference type="ARBA" id="ARBA00022839"/>
    </source>
</evidence>
<dbReference type="Pfam" id="PF00929">
    <property type="entry name" value="RNase_T"/>
    <property type="match status" value="1"/>
</dbReference>
<dbReference type="InterPro" id="IPR034922">
    <property type="entry name" value="REX1-like_exo"/>
</dbReference>
<dbReference type="Pfam" id="PF04827">
    <property type="entry name" value="Plant_tran"/>
    <property type="match status" value="1"/>
</dbReference>
<dbReference type="InterPro" id="IPR012337">
    <property type="entry name" value="RNaseH-like_sf"/>
</dbReference>
<dbReference type="GO" id="GO:0005634">
    <property type="term" value="C:nucleus"/>
    <property type="evidence" value="ECO:0007669"/>
    <property type="project" value="UniProtKB-SubCell"/>
</dbReference>
<comment type="similarity">
    <text evidence="2">Belongs to the REXO1/REXO3 family.</text>
</comment>
<evidence type="ECO:0000256" key="1">
    <source>
        <dbReference type="ARBA" id="ARBA00004123"/>
    </source>
</evidence>
<keyword evidence="6" id="KW-0539">Nucleus</keyword>